<protein>
    <recommendedName>
        <fullName evidence="2">Cyanovirin-N domain-containing protein</fullName>
    </recommendedName>
</protein>
<comment type="caution">
    <text evidence="3">The sequence shown here is derived from an EMBL/GenBank/DDBJ whole genome shotgun (WGS) entry which is preliminary data.</text>
</comment>
<proteinExistence type="predicted"/>
<keyword evidence="4" id="KW-1185">Reference proteome</keyword>
<feature type="signal peptide" evidence="1">
    <location>
        <begin position="1"/>
        <end position="24"/>
    </location>
</feature>
<feature type="domain" description="Cyanovirin-N" evidence="2">
    <location>
        <begin position="26"/>
        <end position="143"/>
    </location>
</feature>
<gene>
    <name evidence="3" type="ORF">QBC42DRAFT_228313</name>
</gene>
<reference evidence="3" key="2">
    <citation type="submission" date="2023-06" db="EMBL/GenBank/DDBJ databases">
        <authorList>
            <consortium name="Lawrence Berkeley National Laboratory"/>
            <person name="Mondo S.J."/>
            <person name="Hensen N."/>
            <person name="Bonometti L."/>
            <person name="Westerberg I."/>
            <person name="Brannstrom I.O."/>
            <person name="Guillou S."/>
            <person name="Cros-Aarteil S."/>
            <person name="Calhoun S."/>
            <person name="Haridas S."/>
            <person name="Kuo A."/>
            <person name="Pangilinan J."/>
            <person name="Riley R."/>
            <person name="Labutti K."/>
            <person name="Andreopoulos B."/>
            <person name="Lipzen A."/>
            <person name="Chen C."/>
            <person name="Yanf M."/>
            <person name="Daum C."/>
            <person name="Ng V."/>
            <person name="Clum A."/>
            <person name="Steindorff A."/>
            <person name="Ohm R."/>
            <person name="Martin F."/>
            <person name="Silar P."/>
            <person name="Natvig D."/>
            <person name="Lalanne C."/>
            <person name="Gautier V."/>
            <person name="Ament-Velasquez S.L."/>
            <person name="Kruys A."/>
            <person name="Hutchinson M.I."/>
            <person name="Powell A.J."/>
            <person name="Barry K."/>
            <person name="Miller A.N."/>
            <person name="Grigoriev I.V."/>
            <person name="Debuchy R."/>
            <person name="Gladieux P."/>
            <person name="Thoren M.H."/>
            <person name="Johannesson H."/>
        </authorList>
    </citation>
    <scope>NUCLEOTIDE SEQUENCE</scope>
    <source>
        <strain evidence="3">PSN324</strain>
    </source>
</reference>
<accession>A0AAV9HK88</accession>
<dbReference type="Gene3D" id="2.30.60.10">
    <property type="entry name" value="Cyanovirin-N"/>
    <property type="match status" value="1"/>
</dbReference>
<dbReference type="InterPro" id="IPR036673">
    <property type="entry name" value="Cyanovirin-N_sf"/>
</dbReference>
<dbReference type="AlphaFoldDB" id="A0AAV9HK88"/>
<evidence type="ECO:0000313" key="3">
    <source>
        <dbReference type="EMBL" id="KAK4461022.1"/>
    </source>
</evidence>
<sequence>MRLTSPSSLSLFLLAATGPGAALADNFVSSCDAGSVKVSGRILTASCRNILGQLQCSRLDLSRCIKNTYGSLQADPNASGPSFGDQCIECSNGETTEGLLLGGGTTLMHCKCNPGTGAAQSSWPTAFIDLNTLVDNINGVLGCYKVQGSPC</sequence>
<dbReference type="InterPro" id="IPR011058">
    <property type="entry name" value="Cyanovirin-N"/>
</dbReference>
<feature type="chain" id="PRO_5043687266" description="Cyanovirin-N domain-containing protein" evidence="1">
    <location>
        <begin position="25"/>
        <end position="151"/>
    </location>
</feature>
<dbReference type="EMBL" id="MU864999">
    <property type="protein sequence ID" value="KAK4461022.1"/>
    <property type="molecule type" value="Genomic_DNA"/>
</dbReference>
<dbReference type="SUPFAM" id="SSF51322">
    <property type="entry name" value="Cyanovirin-N"/>
    <property type="match status" value="1"/>
</dbReference>
<dbReference type="Proteomes" id="UP001321749">
    <property type="component" value="Unassembled WGS sequence"/>
</dbReference>
<name>A0AAV9HK88_9PEZI</name>
<keyword evidence="1" id="KW-0732">Signal</keyword>
<evidence type="ECO:0000259" key="2">
    <source>
        <dbReference type="SMART" id="SM01111"/>
    </source>
</evidence>
<reference evidence="3" key="1">
    <citation type="journal article" date="2023" name="Mol. Phylogenet. Evol.">
        <title>Genome-scale phylogeny and comparative genomics of the fungal order Sordariales.</title>
        <authorList>
            <person name="Hensen N."/>
            <person name="Bonometti L."/>
            <person name="Westerberg I."/>
            <person name="Brannstrom I.O."/>
            <person name="Guillou S."/>
            <person name="Cros-Aarteil S."/>
            <person name="Calhoun S."/>
            <person name="Haridas S."/>
            <person name="Kuo A."/>
            <person name="Mondo S."/>
            <person name="Pangilinan J."/>
            <person name="Riley R."/>
            <person name="LaButti K."/>
            <person name="Andreopoulos B."/>
            <person name="Lipzen A."/>
            <person name="Chen C."/>
            <person name="Yan M."/>
            <person name="Daum C."/>
            <person name="Ng V."/>
            <person name="Clum A."/>
            <person name="Steindorff A."/>
            <person name="Ohm R.A."/>
            <person name="Martin F."/>
            <person name="Silar P."/>
            <person name="Natvig D.O."/>
            <person name="Lalanne C."/>
            <person name="Gautier V."/>
            <person name="Ament-Velasquez S.L."/>
            <person name="Kruys A."/>
            <person name="Hutchinson M.I."/>
            <person name="Powell A.J."/>
            <person name="Barry K."/>
            <person name="Miller A.N."/>
            <person name="Grigoriev I.V."/>
            <person name="Debuchy R."/>
            <person name="Gladieux P."/>
            <person name="Hiltunen Thoren M."/>
            <person name="Johannesson H."/>
        </authorList>
    </citation>
    <scope>NUCLEOTIDE SEQUENCE</scope>
    <source>
        <strain evidence="3">PSN324</strain>
    </source>
</reference>
<organism evidence="3 4">
    <name type="scientific">Cladorrhinum samala</name>
    <dbReference type="NCBI Taxonomy" id="585594"/>
    <lineage>
        <taxon>Eukaryota</taxon>
        <taxon>Fungi</taxon>
        <taxon>Dikarya</taxon>
        <taxon>Ascomycota</taxon>
        <taxon>Pezizomycotina</taxon>
        <taxon>Sordariomycetes</taxon>
        <taxon>Sordariomycetidae</taxon>
        <taxon>Sordariales</taxon>
        <taxon>Podosporaceae</taxon>
        <taxon>Cladorrhinum</taxon>
    </lineage>
</organism>
<evidence type="ECO:0000313" key="4">
    <source>
        <dbReference type="Proteomes" id="UP001321749"/>
    </source>
</evidence>
<evidence type="ECO:0000256" key="1">
    <source>
        <dbReference type="SAM" id="SignalP"/>
    </source>
</evidence>
<dbReference type="SMART" id="SM01111">
    <property type="entry name" value="CVNH"/>
    <property type="match status" value="1"/>
</dbReference>
<dbReference type="Pfam" id="PF08881">
    <property type="entry name" value="CVNH"/>
    <property type="match status" value="1"/>
</dbReference>